<evidence type="ECO:0000313" key="1">
    <source>
        <dbReference type="EMBL" id="MCC9064514.1"/>
    </source>
</evidence>
<reference evidence="1" key="1">
    <citation type="submission" date="2021-11" db="EMBL/GenBank/DDBJ databases">
        <title>Description of novel Flavobacterium species.</title>
        <authorList>
            <person name="Saticioglu I.B."/>
            <person name="Ay H."/>
            <person name="Altun S."/>
            <person name="Duman M."/>
        </authorList>
    </citation>
    <scope>NUCLEOTIDE SEQUENCE</scope>
    <source>
        <strain evidence="1">F-30</strain>
    </source>
</reference>
<comment type="caution">
    <text evidence="1">The sequence shown here is derived from an EMBL/GenBank/DDBJ whole genome shotgun (WGS) entry which is preliminary data.</text>
</comment>
<accession>A0ABS8MG80</accession>
<organism evidence="1 2">
    <name type="scientific">Flavobacterium piscisymbiosum</name>
    <dbReference type="NCBI Taxonomy" id="2893753"/>
    <lineage>
        <taxon>Bacteria</taxon>
        <taxon>Pseudomonadati</taxon>
        <taxon>Bacteroidota</taxon>
        <taxon>Flavobacteriia</taxon>
        <taxon>Flavobacteriales</taxon>
        <taxon>Flavobacteriaceae</taxon>
        <taxon>Flavobacterium</taxon>
    </lineage>
</organism>
<protein>
    <recommendedName>
        <fullName evidence="3">Lipoprotein</fullName>
    </recommendedName>
</protein>
<dbReference type="EMBL" id="JAJJMM010000001">
    <property type="protein sequence ID" value="MCC9064514.1"/>
    <property type="molecule type" value="Genomic_DNA"/>
</dbReference>
<gene>
    <name evidence="1" type="ORF">LNP81_16035</name>
</gene>
<sequence>MKRNILCCFIAATLFSCQSKEVKDASANHKTKTDSSKNKSLVSSKQIVLGEDKDEINALVKGIYDVNGEVFIDIDLVQIKFENVDERVVVNENPKIRTYKVDFKTLIYSKDCKTLNLKEFIKSKNKILQDKTIILVGKAKDGRMESLNFGCYG</sequence>
<evidence type="ECO:0008006" key="3">
    <source>
        <dbReference type="Google" id="ProtNLM"/>
    </source>
</evidence>
<proteinExistence type="predicted"/>
<evidence type="ECO:0000313" key="2">
    <source>
        <dbReference type="Proteomes" id="UP001430679"/>
    </source>
</evidence>
<dbReference type="PROSITE" id="PS51257">
    <property type="entry name" value="PROKAR_LIPOPROTEIN"/>
    <property type="match status" value="1"/>
</dbReference>
<dbReference type="Proteomes" id="UP001430679">
    <property type="component" value="Unassembled WGS sequence"/>
</dbReference>
<keyword evidence="2" id="KW-1185">Reference proteome</keyword>
<name>A0ABS8MG80_9FLAO</name>
<dbReference type="RefSeq" id="WP_230037524.1">
    <property type="nucleotide sequence ID" value="NZ_JAJJMM010000001.1"/>
</dbReference>